<dbReference type="GO" id="GO:0016747">
    <property type="term" value="F:acyltransferase activity, transferring groups other than amino-acyl groups"/>
    <property type="evidence" value="ECO:0007669"/>
    <property type="project" value="InterPro"/>
</dbReference>
<dbReference type="InterPro" id="IPR040448">
    <property type="entry name" value="PanZ_GNAT"/>
</dbReference>
<accession>A0A1Y0D491</accession>
<dbReference type="RefSeq" id="WP_087035682.1">
    <property type="nucleotide sequence ID" value="NZ_CP021377.1"/>
</dbReference>
<dbReference type="InterPro" id="IPR000182">
    <property type="entry name" value="GNAT_dom"/>
</dbReference>
<dbReference type="Pfam" id="PF12568">
    <property type="entry name" value="PanZ"/>
    <property type="match status" value="1"/>
</dbReference>
<protein>
    <submittedName>
        <fullName evidence="2">GNAT family N-acetyltransferase</fullName>
    </submittedName>
</protein>
<dbReference type="KEGG" id="opf:CBP31_06685"/>
<dbReference type="OrthoDB" id="5736859at2"/>
<dbReference type="Gene3D" id="3.40.630.30">
    <property type="match status" value="1"/>
</dbReference>
<evidence type="ECO:0000313" key="2">
    <source>
        <dbReference type="EMBL" id="ART82343.1"/>
    </source>
</evidence>
<keyword evidence="2" id="KW-0808">Transferase</keyword>
<name>A0A1Y0D491_9GAMM</name>
<dbReference type="Proteomes" id="UP000243937">
    <property type="component" value="Chromosome"/>
</dbReference>
<keyword evidence="3" id="KW-1185">Reference proteome</keyword>
<dbReference type="PROSITE" id="PS51186">
    <property type="entry name" value="GNAT"/>
    <property type="match status" value="1"/>
</dbReference>
<evidence type="ECO:0000313" key="3">
    <source>
        <dbReference type="Proteomes" id="UP000243937"/>
    </source>
</evidence>
<feature type="domain" description="N-acetyltransferase" evidence="1">
    <location>
        <begin position="1"/>
        <end position="124"/>
    </location>
</feature>
<dbReference type="SUPFAM" id="SSF55729">
    <property type="entry name" value="Acyl-CoA N-acyltransferases (Nat)"/>
    <property type="match status" value="1"/>
</dbReference>
<dbReference type="CDD" id="cd04301">
    <property type="entry name" value="NAT_SF"/>
    <property type="match status" value="1"/>
</dbReference>
<dbReference type="EMBL" id="CP021377">
    <property type="protein sequence ID" value="ART82343.1"/>
    <property type="molecule type" value="Genomic_DNA"/>
</dbReference>
<dbReference type="AlphaFoldDB" id="A0A1Y0D491"/>
<proteinExistence type="predicted"/>
<evidence type="ECO:0000259" key="1">
    <source>
        <dbReference type="PROSITE" id="PS51186"/>
    </source>
</evidence>
<sequence>MRLTIHNLSQIPELHQAHVNLILQGRDLPEQAQFYLATFNDRAVALAWRDQTALGFIAVRDITRRRGIGQELLAHIKRDAKAQGVDQLTCNSAQAPAAQQAELVAFLQAQGFNGPTAMLSCNLE</sequence>
<dbReference type="InterPro" id="IPR016181">
    <property type="entry name" value="Acyl_CoA_acyltransferase"/>
</dbReference>
<gene>
    <name evidence="2" type="ORF">CBP31_06685</name>
</gene>
<organism evidence="2 3">
    <name type="scientific">Oceanisphaera profunda</name>
    <dbReference type="NCBI Taxonomy" id="1416627"/>
    <lineage>
        <taxon>Bacteria</taxon>
        <taxon>Pseudomonadati</taxon>
        <taxon>Pseudomonadota</taxon>
        <taxon>Gammaproteobacteria</taxon>
        <taxon>Aeromonadales</taxon>
        <taxon>Aeromonadaceae</taxon>
        <taxon>Oceanisphaera</taxon>
    </lineage>
</organism>
<reference evidence="2 3" key="1">
    <citation type="journal article" date="2014" name="Int. J. Syst. Evol. Microbiol.">
        <title>Oceanisphaera profunda sp. nov., a marine bacterium isolated from deep-sea sediment, and emended description of the genus Oceanisphaera.</title>
        <authorList>
            <person name="Xu Z."/>
            <person name="Zhang X.Y."/>
            <person name="Su H.N."/>
            <person name="Yu Z.C."/>
            <person name="Liu C."/>
            <person name="Li H."/>
            <person name="Chen X.L."/>
            <person name="Song X.Y."/>
            <person name="Xie B.B."/>
            <person name="Qin Q.L."/>
            <person name="Zhou B.C."/>
            <person name="Shi M."/>
            <person name="Huang Y."/>
            <person name="Zhang Y.Z."/>
        </authorList>
    </citation>
    <scope>NUCLEOTIDE SEQUENCE [LARGE SCALE GENOMIC DNA]</scope>
    <source>
        <strain evidence="2 3">SM1222</strain>
    </source>
</reference>